<dbReference type="InterPro" id="IPR011009">
    <property type="entry name" value="Kinase-like_dom_sf"/>
</dbReference>
<name>A0A840VBB0_9PROT</name>
<dbReference type="InterPro" id="IPR002575">
    <property type="entry name" value="Aminoglycoside_PTrfase"/>
</dbReference>
<dbReference type="PANTHER" id="PTHR43883">
    <property type="entry name" value="SLR0207 PROTEIN"/>
    <property type="match status" value="1"/>
</dbReference>
<sequence length="357" mass="38794">MTNSQDEVIGFLSRPESYGLHGGTVEKIETHCSIVFLAGERAYKLKRMLRYSSLDYTTLARRQAACAVELVLNRRTAPAIYLGVSNICRAPDGKLVFDGPGPVLEPLVAMRRFAQTALFDHLLEHGRLTPALMQALGRAIARLHNGAERTPQFGGSAAMRRVIADNARELARVASALDGADASALTARTAAALEDVAELLDRRRAEGKVRRGHGDLRLANICLWAGVPTPFDAIEFSDEIGCIDVLYDLAFLLMDLLVHGCADLANAALDAYLDVAPETDGLRALPLFLALRAGTRAYALAGSATRQADPAQAARKMALARRHIAAGRSFLAPHWRGLTRINAEMQRKEFESPRSKG</sequence>
<accession>A0A840VBB0</accession>
<dbReference type="InterPro" id="IPR052732">
    <property type="entry name" value="Cell-binding_unc_protein"/>
</dbReference>
<dbReference type="AlphaFoldDB" id="A0A840VBB0"/>
<protein>
    <recommendedName>
        <fullName evidence="1">Aminoglycoside phosphotransferase domain-containing protein</fullName>
    </recommendedName>
</protein>
<dbReference type="RefSeq" id="WP_183266081.1">
    <property type="nucleotide sequence ID" value="NZ_JACHFJ010000004.1"/>
</dbReference>
<evidence type="ECO:0000259" key="1">
    <source>
        <dbReference type="Pfam" id="PF01636"/>
    </source>
</evidence>
<gene>
    <name evidence="2" type="ORF">HNP71_001321</name>
</gene>
<dbReference type="PANTHER" id="PTHR43883:SF1">
    <property type="entry name" value="GLUCONOKINASE"/>
    <property type="match status" value="1"/>
</dbReference>
<reference evidence="2 3" key="1">
    <citation type="submission" date="2020-08" db="EMBL/GenBank/DDBJ databases">
        <title>Genomic Encyclopedia of Type Strains, Phase IV (KMG-IV): sequencing the most valuable type-strain genomes for metagenomic binning, comparative biology and taxonomic classification.</title>
        <authorList>
            <person name="Goeker M."/>
        </authorList>
    </citation>
    <scope>NUCLEOTIDE SEQUENCE [LARGE SCALE GENOMIC DNA]</scope>
    <source>
        <strain evidence="2 3">DSM 27026</strain>
    </source>
</reference>
<evidence type="ECO:0000313" key="2">
    <source>
        <dbReference type="EMBL" id="MBB5373063.1"/>
    </source>
</evidence>
<evidence type="ECO:0000313" key="3">
    <source>
        <dbReference type="Proteomes" id="UP000553706"/>
    </source>
</evidence>
<dbReference type="SUPFAM" id="SSF56112">
    <property type="entry name" value="Protein kinase-like (PK-like)"/>
    <property type="match status" value="1"/>
</dbReference>
<dbReference type="Pfam" id="PF01636">
    <property type="entry name" value="APH"/>
    <property type="match status" value="1"/>
</dbReference>
<dbReference type="Gene3D" id="3.90.1200.10">
    <property type="match status" value="1"/>
</dbReference>
<organism evidence="2 3">
    <name type="scientific">Acidocella aromatica</name>
    <dbReference type="NCBI Taxonomy" id="1303579"/>
    <lineage>
        <taxon>Bacteria</taxon>
        <taxon>Pseudomonadati</taxon>
        <taxon>Pseudomonadota</taxon>
        <taxon>Alphaproteobacteria</taxon>
        <taxon>Acetobacterales</taxon>
        <taxon>Acidocellaceae</taxon>
        <taxon>Acidocella</taxon>
    </lineage>
</organism>
<dbReference type="EMBL" id="JACHFJ010000004">
    <property type="protein sequence ID" value="MBB5373063.1"/>
    <property type="molecule type" value="Genomic_DNA"/>
</dbReference>
<keyword evidence="3" id="KW-1185">Reference proteome</keyword>
<comment type="caution">
    <text evidence="2">The sequence shown here is derived from an EMBL/GenBank/DDBJ whole genome shotgun (WGS) entry which is preliminary data.</text>
</comment>
<feature type="domain" description="Aminoglycoside phosphotransferase" evidence="1">
    <location>
        <begin position="106"/>
        <end position="283"/>
    </location>
</feature>
<proteinExistence type="predicted"/>
<dbReference type="Proteomes" id="UP000553706">
    <property type="component" value="Unassembled WGS sequence"/>
</dbReference>